<keyword evidence="7" id="KW-0804">Transcription</keyword>
<evidence type="ECO:0000256" key="10">
    <source>
        <dbReference type="SAM" id="MobiDB-lite"/>
    </source>
</evidence>
<dbReference type="PROSITE" id="PS00028">
    <property type="entry name" value="ZINC_FINGER_C2H2_1"/>
    <property type="match status" value="1"/>
</dbReference>
<gene>
    <name evidence="12" type="ORF">SHERM_27889</name>
</gene>
<keyword evidence="2" id="KW-0479">Metal-binding</keyword>
<dbReference type="Gene3D" id="3.30.160.60">
    <property type="entry name" value="Classic Zinc Finger"/>
    <property type="match status" value="1"/>
</dbReference>
<keyword evidence="13" id="KW-1185">Reference proteome</keyword>
<reference evidence="12" key="1">
    <citation type="submission" date="2019-12" db="EMBL/GenBank/DDBJ databases">
        <authorList>
            <person name="Scholes J."/>
        </authorList>
    </citation>
    <scope>NUCLEOTIDE SEQUENCE</scope>
</reference>
<evidence type="ECO:0000313" key="13">
    <source>
        <dbReference type="Proteomes" id="UP001153555"/>
    </source>
</evidence>
<protein>
    <submittedName>
        <fullName evidence="12">Zinc finger protein ZAT5</fullName>
    </submittedName>
</protein>
<keyword evidence="4 9" id="KW-0863">Zinc-finger</keyword>
<evidence type="ECO:0000256" key="9">
    <source>
        <dbReference type="PROSITE-ProRule" id="PRU00042"/>
    </source>
</evidence>
<dbReference type="SUPFAM" id="SSF57667">
    <property type="entry name" value="beta-beta-alpha zinc fingers"/>
    <property type="match status" value="1"/>
</dbReference>
<comment type="subcellular location">
    <subcellularLocation>
        <location evidence="1">Nucleus</location>
    </subcellularLocation>
</comment>
<evidence type="ECO:0000256" key="5">
    <source>
        <dbReference type="ARBA" id="ARBA00022833"/>
    </source>
</evidence>
<dbReference type="PROSITE" id="PS50157">
    <property type="entry name" value="ZINC_FINGER_C2H2_2"/>
    <property type="match status" value="1"/>
</dbReference>
<keyword evidence="8" id="KW-0539">Nucleus</keyword>
<dbReference type="GO" id="GO:0008270">
    <property type="term" value="F:zinc ion binding"/>
    <property type="evidence" value="ECO:0007669"/>
    <property type="project" value="UniProtKB-KW"/>
</dbReference>
<evidence type="ECO:0000259" key="11">
    <source>
        <dbReference type="PROSITE" id="PS50157"/>
    </source>
</evidence>
<dbReference type="PANTHER" id="PTHR26374">
    <property type="entry name" value="ZINC FINGER PROTEIN ZAT5"/>
    <property type="match status" value="1"/>
</dbReference>
<comment type="caution">
    <text evidence="12">The sequence shown here is derived from an EMBL/GenBank/DDBJ whole genome shotgun (WGS) entry which is preliminary data.</text>
</comment>
<evidence type="ECO:0000256" key="1">
    <source>
        <dbReference type="ARBA" id="ARBA00004123"/>
    </source>
</evidence>
<dbReference type="AlphaFoldDB" id="A0A9N7RIY3"/>
<keyword evidence="5" id="KW-0862">Zinc</keyword>
<dbReference type="PANTHER" id="PTHR26374:SF425">
    <property type="entry name" value="C2H2-TYPE ZINC FINGER PROTEIN"/>
    <property type="match status" value="1"/>
</dbReference>
<dbReference type="GO" id="GO:0005634">
    <property type="term" value="C:nucleus"/>
    <property type="evidence" value="ECO:0007669"/>
    <property type="project" value="UniProtKB-SubCell"/>
</dbReference>
<evidence type="ECO:0000256" key="4">
    <source>
        <dbReference type="ARBA" id="ARBA00022771"/>
    </source>
</evidence>
<keyword evidence="3" id="KW-0677">Repeat</keyword>
<organism evidence="12 13">
    <name type="scientific">Striga hermonthica</name>
    <name type="common">Purple witchweed</name>
    <name type="synonym">Buchnera hermonthica</name>
    <dbReference type="NCBI Taxonomy" id="68872"/>
    <lineage>
        <taxon>Eukaryota</taxon>
        <taxon>Viridiplantae</taxon>
        <taxon>Streptophyta</taxon>
        <taxon>Embryophyta</taxon>
        <taxon>Tracheophyta</taxon>
        <taxon>Spermatophyta</taxon>
        <taxon>Magnoliopsida</taxon>
        <taxon>eudicotyledons</taxon>
        <taxon>Gunneridae</taxon>
        <taxon>Pentapetalae</taxon>
        <taxon>asterids</taxon>
        <taxon>lamiids</taxon>
        <taxon>Lamiales</taxon>
        <taxon>Orobanchaceae</taxon>
        <taxon>Buchnereae</taxon>
        <taxon>Striga</taxon>
    </lineage>
</organism>
<feature type="region of interest" description="Disordered" evidence="10">
    <location>
        <begin position="74"/>
        <end position="93"/>
    </location>
</feature>
<evidence type="ECO:0000256" key="3">
    <source>
        <dbReference type="ARBA" id="ARBA00022737"/>
    </source>
</evidence>
<accession>A0A9N7RIY3</accession>
<evidence type="ECO:0000256" key="7">
    <source>
        <dbReference type="ARBA" id="ARBA00023163"/>
    </source>
</evidence>
<dbReference type="InterPro" id="IPR036236">
    <property type="entry name" value="Znf_C2H2_sf"/>
</dbReference>
<feature type="domain" description="C2H2-type" evidence="11">
    <location>
        <begin position="132"/>
        <end position="159"/>
    </location>
</feature>
<sequence length="228" mass="24864">MAAFFGDEQEPDAMWVRVLLFPRRANKGEQRLILMANVMASIISWAGSSRAAEGPRLAVAIAVLKVLPEKSSPIRRLPKESAPSGRGPRRHRPLRQAVITGTIHLRRPPRQAPRTRTWPIVSSFWREAVKIHECSICGSEFGSGQALGGHMRKHRAASNNGNANKSVGDCESSVDEVGGRAGNVAAVDFDLNLPAPEEEEDHGGADFDGRFQRPRLVFSAAALVGCHY</sequence>
<dbReference type="InterPro" id="IPR013087">
    <property type="entry name" value="Znf_C2H2_type"/>
</dbReference>
<evidence type="ECO:0000256" key="8">
    <source>
        <dbReference type="ARBA" id="ARBA00023242"/>
    </source>
</evidence>
<evidence type="ECO:0000256" key="2">
    <source>
        <dbReference type="ARBA" id="ARBA00022723"/>
    </source>
</evidence>
<evidence type="ECO:0000313" key="12">
    <source>
        <dbReference type="EMBL" id="CAA0832615.1"/>
    </source>
</evidence>
<evidence type="ECO:0000256" key="6">
    <source>
        <dbReference type="ARBA" id="ARBA00023015"/>
    </source>
</evidence>
<proteinExistence type="predicted"/>
<dbReference type="Proteomes" id="UP001153555">
    <property type="component" value="Unassembled WGS sequence"/>
</dbReference>
<name>A0A9N7RIY3_STRHE</name>
<dbReference type="Pfam" id="PF13912">
    <property type="entry name" value="zf-C2H2_6"/>
    <property type="match status" value="1"/>
</dbReference>
<keyword evidence="6" id="KW-0805">Transcription regulation</keyword>
<dbReference type="EMBL" id="CACSLK010027834">
    <property type="protein sequence ID" value="CAA0832615.1"/>
    <property type="molecule type" value="Genomic_DNA"/>
</dbReference>